<reference evidence="1" key="1">
    <citation type="submission" date="2013-01" db="EMBL/GenBank/DDBJ databases">
        <title>Genome assembly of Mariniradius saccharolyticus AK6.</title>
        <authorList>
            <person name="Vaidya B."/>
            <person name="Khatri I."/>
            <person name="Tanuku N.R.S."/>
            <person name="Subramanian S."/>
            <person name="Pinnaka A."/>
        </authorList>
    </citation>
    <scope>NUCLEOTIDE SEQUENCE [LARGE SCALE GENOMIC DNA]</scope>
    <source>
        <strain evidence="1">AK6</strain>
    </source>
</reference>
<dbReference type="Proteomes" id="UP000010953">
    <property type="component" value="Unassembled WGS sequence"/>
</dbReference>
<name>M7XC39_9BACT</name>
<accession>M7XC39</accession>
<organism evidence="1 2">
    <name type="scientific">Mariniradius saccharolyticus AK6</name>
    <dbReference type="NCBI Taxonomy" id="1239962"/>
    <lineage>
        <taxon>Bacteria</taxon>
        <taxon>Pseudomonadati</taxon>
        <taxon>Bacteroidota</taxon>
        <taxon>Cytophagia</taxon>
        <taxon>Cytophagales</taxon>
        <taxon>Cyclobacteriaceae</taxon>
        <taxon>Mariniradius</taxon>
    </lineage>
</organism>
<dbReference type="InParanoid" id="M7XC39"/>
<evidence type="ECO:0000313" key="2">
    <source>
        <dbReference type="Proteomes" id="UP000010953"/>
    </source>
</evidence>
<evidence type="ECO:0000313" key="1">
    <source>
        <dbReference type="EMBL" id="EMS32188.1"/>
    </source>
</evidence>
<dbReference type="AlphaFoldDB" id="M7XC39"/>
<dbReference type="EMBL" id="AMZY02000014">
    <property type="protein sequence ID" value="EMS32188.1"/>
    <property type="molecule type" value="Genomic_DNA"/>
</dbReference>
<proteinExistence type="predicted"/>
<comment type="caution">
    <text evidence="1">The sequence shown here is derived from an EMBL/GenBank/DDBJ whole genome shotgun (WGS) entry which is preliminary data.</text>
</comment>
<gene>
    <name evidence="1" type="ORF">C943_01450</name>
</gene>
<protein>
    <submittedName>
        <fullName evidence="1">Uncharacterized protein</fullName>
    </submittedName>
</protein>
<keyword evidence="2" id="KW-1185">Reference proteome</keyword>
<sequence length="39" mass="4504">MRSGLSGEIKDPAEREPDWKVVSETKITVWAREDVFVIE</sequence>